<accession>A0AAE0KE82</accession>
<reference evidence="1" key="2">
    <citation type="submission" date="2023-06" db="EMBL/GenBank/DDBJ databases">
        <authorList>
            <consortium name="Lawrence Berkeley National Laboratory"/>
            <person name="Haridas S."/>
            <person name="Hensen N."/>
            <person name="Bonometti L."/>
            <person name="Westerberg I."/>
            <person name="Brannstrom I.O."/>
            <person name="Guillou S."/>
            <person name="Cros-Aarteil S."/>
            <person name="Calhoun S."/>
            <person name="Kuo A."/>
            <person name="Mondo S."/>
            <person name="Pangilinan J."/>
            <person name="Riley R."/>
            <person name="LaButti K."/>
            <person name="Andreopoulos B."/>
            <person name="Lipzen A."/>
            <person name="Chen C."/>
            <person name="Yanf M."/>
            <person name="Daum C."/>
            <person name="Ng V."/>
            <person name="Clum A."/>
            <person name="Steindorff A."/>
            <person name="Ohm R."/>
            <person name="Martin F."/>
            <person name="Silar P."/>
            <person name="Natvig D."/>
            <person name="Lalanne C."/>
            <person name="Gautier V."/>
            <person name="Ament-velasquez S.L."/>
            <person name="Kruys A."/>
            <person name="Hutchinson M.I."/>
            <person name="Powell A.J."/>
            <person name="Barry K."/>
            <person name="Miller A.N."/>
            <person name="Grigoriev I.V."/>
            <person name="Debuchy R."/>
            <person name="Gladieux P."/>
            <person name="Thoren M.H."/>
            <person name="Johannesson H."/>
        </authorList>
    </citation>
    <scope>NUCLEOTIDE SEQUENCE</scope>
    <source>
        <strain evidence="1">CBS 232.78</strain>
    </source>
</reference>
<dbReference type="EMBL" id="JAULSW010000007">
    <property type="protein sequence ID" value="KAK3374552.1"/>
    <property type="molecule type" value="Genomic_DNA"/>
</dbReference>
<name>A0AAE0KE82_9PEZI</name>
<keyword evidence="2" id="KW-1185">Reference proteome</keyword>
<evidence type="ECO:0000313" key="2">
    <source>
        <dbReference type="Proteomes" id="UP001285441"/>
    </source>
</evidence>
<reference evidence="1" key="1">
    <citation type="journal article" date="2023" name="Mol. Phylogenet. Evol.">
        <title>Genome-scale phylogeny and comparative genomics of the fungal order Sordariales.</title>
        <authorList>
            <person name="Hensen N."/>
            <person name="Bonometti L."/>
            <person name="Westerberg I."/>
            <person name="Brannstrom I.O."/>
            <person name="Guillou S."/>
            <person name="Cros-Aarteil S."/>
            <person name="Calhoun S."/>
            <person name="Haridas S."/>
            <person name="Kuo A."/>
            <person name="Mondo S."/>
            <person name="Pangilinan J."/>
            <person name="Riley R."/>
            <person name="LaButti K."/>
            <person name="Andreopoulos B."/>
            <person name="Lipzen A."/>
            <person name="Chen C."/>
            <person name="Yan M."/>
            <person name="Daum C."/>
            <person name="Ng V."/>
            <person name="Clum A."/>
            <person name="Steindorff A."/>
            <person name="Ohm R.A."/>
            <person name="Martin F."/>
            <person name="Silar P."/>
            <person name="Natvig D.O."/>
            <person name="Lalanne C."/>
            <person name="Gautier V."/>
            <person name="Ament-Velasquez S.L."/>
            <person name="Kruys A."/>
            <person name="Hutchinson M.I."/>
            <person name="Powell A.J."/>
            <person name="Barry K."/>
            <person name="Miller A.N."/>
            <person name="Grigoriev I.V."/>
            <person name="Debuchy R."/>
            <person name="Gladieux P."/>
            <person name="Hiltunen Thoren M."/>
            <person name="Johannesson H."/>
        </authorList>
    </citation>
    <scope>NUCLEOTIDE SEQUENCE</scope>
    <source>
        <strain evidence="1">CBS 232.78</strain>
    </source>
</reference>
<proteinExistence type="predicted"/>
<evidence type="ECO:0000313" key="1">
    <source>
        <dbReference type="EMBL" id="KAK3374552.1"/>
    </source>
</evidence>
<gene>
    <name evidence="1" type="ORF">B0H63DRAFT_480472</name>
</gene>
<protein>
    <submittedName>
        <fullName evidence="1">Uncharacterized protein</fullName>
    </submittedName>
</protein>
<dbReference type="AlphaFoldDB" id="A0AAE0KE82"/>
<sequence length="238" mass="27269">MDADEVAARARFSIERFYIKLQEVFPNLVANFDAKWQAWQEGISAESSNPSDWSSLPSFDALLALGPKIIPLVVYKVILKPEDATAIYLYTKLEKDPDCLPPSSLTTPQQQSDSIALTNFHRNRNVRNLITDWTEHCERVSRESNSIAYTECEEYDKLWDLGQGIVPHLMLAYKTSLGNDSAPLFWYDLLHEIIWGHKTGLRVIQFGVQADLWVEWFDGGKGWEQAPKYKKAEEAAYH</sequence>
<dbReference type="Proteomes" id="UP001285441">
    <property type="component" value="Unassembled WGS sequence"/>
</dbReference>
<organism evidence="1 2">
    <name type="scientific">Podospora didyma</name>
    <dbReference type="NCBI Taxonomy" id="330526"/>
    <lineage>
        <taxon>Eukaryota</taxon>
        <taxon>Fungi</taxon>
        <taxon>Dikarya</taxon>
        <taxon>Ascomycota</taxon>
        <taxon>Pezizomycotina</taxon>
        <taxon>Sordariomycetes</taxon>
        <taxon>Sordariomycetidae</taxon>
        <taxon>Sordariales</taxon>
        <taxon>Podosporaceae</taxon>
        <taxon>Podospora</taxon>
    </lineage>
</organism>
<comment type="caution">
    <text evidence="1">The sequence shown here is derived from an EMBL/GenBank/DDBJ whole genome shotgun (WGS) entry which is preliminary data.</text>
</comment>